<keyword evidence="3" id="KW-1185">Reference proteome</keyword>
<keyword evidence="1" id="KW-1133">Transmembrane helix</keyword>
<sequence>MSDLPDPGAAAGVPSGADPAGSAALDALDPALLVPYGRWRRWVRALRVRGGRRREHDAGGDRAYLAYGATLLALMYLPVGWVAVQQAGLALTGPAVAVPGGGTGAGAGTLVAVGAALVAAAALGASALPRVGLPLAVAETDARFVLTGVWRARTVLWRRGVLALALAALVGGLVGSALAAAFVGGPQDGIAPVALAAWTLCAAGFSLAPVAVGVAGQGSRRRSIGLVAVVGLVVVAVAAALGGAELVADPTTAPACVGGLPAACASSGPPALVAGAAVLVAATSSWLVLAVLPETVDPDTAAAAGATARTTGVGLAAGEAAGLRPVIAPPRRGVPGRLPGVLLPHVPLVARDVLGLWRRRRATGTALLVGAAGAFLVAAHGGVLVTVVGALLLYGAAAAWTRGLDATAAHPVPGGLLPHRPGRLLTEHAVVPTVAGVVVAVAGLATAAGVGAASAAPAVAVVAVAVLGARVGVAGATTVPPGLFTPVAGPAGDVSPLVVGAWYLRGWLVVAAVAWATVRSWPLAVVLVAGVVTWAAAGAVHRLARS</sequence>
<keyword evidence="1" id="KW-0472">Membrane</keyword>
<feature type="transmembrane region" description="Helical" evidence="1">
    <location>
        <begin position="429"/>
        <end position="451"/>
    </location>
</feature>
<keyword evidence="1" id="KW-0812">Transmembrane</keyword>
<feature type="transmembrane region" description="Helical" evidence="1">
    <location>
        <begin position="497"/>
        <end position="516"/>
    </location>
</feature>
<gene>
    <name evidence="2" type="ORF">ATJ88_1186</name>
</gene>
<dbReference type="RefSeq" id="WP_141538620.1">
    <property type="nucleotide sequence ID" value="NZ_PDJJ01000001.1"/>
</dbReference>
<reference evidence="2 3" key="1">
    <citation type="submission" date="2017-10" db="EMBL/GenBank/DDBJ databases">
        <title>Sequencing the genomes of 1000 actinobacteria strains.</title>
        <authorList>
            <person name="Klenk H.-P."/>
        </authorList>
    </citation>
    <scope>NUCLEOTIDE SEQUENCE [LARGE SCALE GENOMIC DNA]</scope>
    <source>
        <strain evidence="2 3">DSM 21863</strain>
    </source>
</reference>
<evidence type="ECO:0000313" key="2">
    <source>
        <dbReference type="EMBL" id="PFG42524.1"/>
    </source>
</evidence>
<evidence type="ECO:0000256" key="1">
    <source>
        <dbReference type="SAM" id="Phobius"/>
    </source>
</evidence>
<evidence type="ECO:0000313" key="3">
    <source>
        <dbReference type="Proteomes" id="UP000224130"/>
    </source>
</evidence>
<comment type="caution">
    <text evidence="2">The sequence shown here is derived from an EMBL/GenBank/DDBJ whole genome shotgun (WGS) entry which is preliminary data.</text>
</comment>
<feature type="transmembrane region" description="Helical" evidence="1">
    <location>
        <begin position="104"/>
        <end position="125"/>
    </location>
</feature>
<dbReference type="Proteomes" id="UP000224130">
    <property type="component" value="Unassembled WGS sequence"/>
</dbReference>
<feature type="transmembrane region" description="Helical" evidence="1">
    <location>
        <begin position="271"/>
        <end position="292"/>
    </location>
</feature>
<protein>
    <submittedName>
        <fullName evidence="2">Uncharacterized protein</fullName>
    </submittedName>
</protein>
<dbReference type="EMBL" id="PDJJ01000001">
    <property type="protein sequence ID" value="PFG42524.1"/>
    <property type="molecule type" value="Genomic_DNA"/>
</dbReference>
<feature type="transmembrane region" description="Helical" evidence="1">
    <location>
        <begin position="63"/>
        <end position="84"/>
    </location>
</feature>
<feature type="transmembrane region" description="Helical" evidence="1">
    <location>
        <begin position="161"/>
        <end position="183"/>
    </location>
</feature>
<feature type="transmembrane region" description="Helical" evidence="1">
    <location>
        <begin position="366"/>
        <end position="394"/>
    </location>
</feature>
<feature type="transmembrane region" description="Helical" evidence="1">
    <location>
        <begin position="523"/>
        <end position="544"/>
    </location>
</feature>
<feature type="transmembrane region" description="Helical" evidence="1">
    <location>
        <begin position="224"/>
        <end position="244"/>
    </location>
</feature>
<feature type="transmembrane region" description="Helical" evidence="1">
    <location>
        <begin position="458"/>
        <end position="477"/>
    </location>
</feature>
<dbReference type="AlphaFoldDB" id="A0A2A9EU26"/>
<accession>A0A2A9EU26</accession>
<feature type="transmembrane region" description="Helical" evidence="1">
    <location>
        <begin position="189"/>
        <end position="212"/>
    </location>
</feature>
<proteinExistence type="predicted"/>
<organism evidence="2 3">
    <name type="scientific">Isoptericola jiangsuensis</name>
    <dbReference type="NCBI Taxonomy" id="548579"/>
    <lineage>
        <taxon>Bacteria</taxon>
        <taxon>Bacillati</taxon>
        <taxon>Actinomycetota</taxon>
        <taxon>Actinomycetes</taxon>
        <taxon>Micrococcales</taxon>
        <taxon>Promicromonosporaceae</taxon>
        <taxon>Isoptericola</taxon>
    </lineage>
</organism>
<name>A0A2A9EU26_9MICO</name>